<protein>
    <submittedName>
        <fullName evidence="3">DNA/RNA non-specific endonuclease</fullName>
    </submittedName>
</protein>
<evidence type="ECO:0000313" key="3">
    <source>
        <dbReference type="EMBL" id="MDR5895414.1"/>
    </source>
</evidence>
<sequence length="277" mass="31885">MRLARMGGIGLVFAAILGGLWFFQARDKWAALSYEGMPVAETWYDWRSFNRPLINHGFLVGWSDVRGNPLWVTYRLTRVKDPHSDPRPRGFREDWRSLWPITSRDYSHSGFDRGHMAPNYAMSVVHGRASQLDTFLMTNISPQKPDLNRKVWQRLEEVVIDHFVPRFGTVWVTTGPIFDKDIRRMDSLIEIPDAFYKILVVPGSVGKPPKALAFIMPQTVKGNEPLSDFVVSIDTIEQRTGLDFFSDLPDNLETRLESTVDSKAWRLGRVSRLPSRY</sequence>
<dbReference type="SMART" id="SM00477">
    <property type="entry name" value="NUC"/>
    <property type="match status" value="1"/>
</dbReference>
<dbReference type="Pfam" id="PF01223">
    <property type="entry name" value="Endonuclease_NS"/>
    <property type="match status" value="1"/>
</dbReference>
<dbReference type="SUPFAM" id="SSF54060">
    <property type="entry name" value="His-Me finger endonucleases"/>
    <property type="match status" value="1"/>
</dbReference>
<dbReference type="SMART" id="SM00892">
    <property type="entry name" value="Endonuclease_NS"/>
    <property type="match status" value="1"/>
</dbReference>
<dbReference type="InterPro" id="IPR044929">
    <property type="entry name" value="DNA/RNA_non-sp_Endonuclease_sf"/>
</dbReference>
<organism evidence="3 4">
    <name type="scientific">Larsenimonas suaedae</name>
    <dbReference type="NCBI Taxonomy" id="1851019"/>
    <lineage>
        <taxon>Bacteria</taxon>
        <taxon>Pseudomonadati</taxon>
        <taxon>Pseudomonadota</taxon>
        <taxon>Gammaproteobacteria</taxon>
        <taxon>Oceanospirillales</taxon>
        <taxon>Halomonadaceae</taxon>
        <taxon>Larsenimonas</taxon>
    </lineage>
</organism>
<keyword evidence="3" id="KW-0255">Endonuclease</keyword>
<dbReference type="Proteomes" id="UP001269375">
    <property type="component" value="Unassembled WGS sequence"/>
</dbReference>
<name>A0ABU1GTQ9_9GAMM</name>
<dbReference type="InterPro" id="IPR020821">
    <property type="entry name" value="ENPP1-3/EXOG-like_nuc-like"/>
</dbReference>
<dbReference type="Gene3D" id="3.40.570.10">
    <property type="entry name" value="Extracellular Endonuclease, subunit A"/>
    <property type="match status" value="1"/>
</dbReference>
<dbReference type="InterPro" id="IPR001604">
    <property type="entry name" value="Endo_G_ENPP1-like_dom"/>
</dbReference>
<comment type="caution">
    <text evidence="3">The sequence shown here is derived from an EMBL/GenBank/DDBJ whole genome shotgun (WGS) entry which is preliminary data.</text>
</comment>
<keyword evidence="3" id="KW-0378">Hydrolase</keyword>
<reference evidence="3 4" key="1">
    <citation type="submission" date="2023-04" db="EMBL/GenBank/DDBJ databases">
        <title>A long-awaited taxogenomic arrangement of the family Halomonadaceae.</title>
        <authorList>
            <person name="De La Haba R."/>
            <person name="Chuvochina M."/>
            <person name="Wittouck S."/>
            <person name="Arahal D.R."/>
            <person name="Sanchez-Porro C."/>
            <person name="Hugenholtz P."/>
            <person name="Ventosa A."/>
        </authorList>
    </citation>
    <scope>NUCLEOTIDE SEQUENCE [LARGE SCALE GENOMIC DNA]</scope>
    <source>
        <strain evidence="3 4">DSM 22428</strain>
    </source>
</reference>
<proteinExistence type="predicted"/>
<accession>A0ABU1GTQ9</accession>
<dbReference type="PANTHER" id="PTHR13966">
    <property type="entry name" value="ENDONUCLEASE RELATED"/>
    <property type="match status" value="1"/>
</dbReference>
<gene>
    <name evidence="3" type="ORF">QC825_04905</name>
</gene>
<feature type="domain" description="ENPP1-3/EXOG-like endonuclease/phosphodiesterase" evidence="1">
    <location>
        <begin position="55"/>
        <end position="251"/>
    </location>
</feature>
<dbReference type="EMBL" id="JARWAO010000002">
    <property type="protein sequence ID" value="MDR5895414.1"/>
    <property type="molecule type" value="Genomic_DNA"/>
</dbReference>
<keyword evidence="3" id="KW-0540">Nuclease</keyword>
<evidence type="ECO:0000259" key="1">
    <source>
        <dbReference type="SMART" id="SM00477"/>
    </source>
</evidence>
<dbReference type="PANTHER" id="PTHR13966:SF5">
    <property type="entry name" value="ENDONUCLEASE G, MITOCHONDRIAL"/>
    <property type="match status" value="1"/>
</dbReference>
<dbReference type="InterPro" id="IPR040255">
    <property type="entry name" value="Non-specific_endonuclease"/>
</dbReference>
<evidence type="ECO:0000259" key="2">
    <source>
        <dbReference type="SMART" id="SM00892"/>
    </source>
</evidence>
<dbReference type="InterPro" id="IPR044925">
    <property type="entry name" value="His-Me_finger_sf"/>
</dbReference>
<evidence type="ECO:0000313" key="4">
    <source>
        <dbReference type="Proteomes" id="UP001269375"/>
    </source>
</evidence>
<dbReference type="GO" id="GO:0004519">
    <property type="term" value="F:endonuclease activity"/>
    <property type="evidence" value="ECO:0007669"/>
    <property type="project" value="UniProtKB-KW"/>
</dbReference>
<keyword evidence="4" id="KW-1185">Reference proteome</keyword>
<feature type="domain" description="DNA/RNA non-specific endonuclease/pyrophosphatase/phosphodiesterase" evidence="2">
    <location>
        <begin position="54"/>
        <end position="251"/>
    </location>
</feature>